<comment type="caution">
    <text evidence="1">The sequence shown here is derived from an EMBL/GenBank/DDBJ whole genome shotgun (WGS) entry which is preliminary data.</text>
</comment>
<dbReference type="STRING" id="411471.SUBVAR_04648"/>
<evidence type="ECO:0000313" key="1">
    <source>
        <dbReference type="EMBL" id="EFB77026.1"/>
    </source>
</evidence>
<dbReference type="HOGENOM" id="CLU_3297506_0_0_9"/>
<evidence type="ECO:0000313" key="2">
    <source>
        <dbReference type="Proteomes" id="UP000003438"/>
    </source>
</evidence>
<accession>D1PJS8</accession>
<organism evidence="1 2">
    <name type="scientific">Subdoligranulum variabile DSM 15176</name>
    <dbReference type="NCBI Taxonomy" id="411471"/>
    <lineage>
        <taxon>Bacteria</taxon>
        <taxon>Bacillati</taxon>
        <taxon>Bacillota</taxon>
        <taxon>Clostridia</taxon>
        <taxon>Eubacteriales</taxon>
        <taxon>Oscillospiraceae</taxon>
        <taxon>Subdoligranulum</taxon>
    </lineage>
</organism>
<name>D1PJS8_9FIRM</name>
<gene>
    <name evidence="1" type="ORF">SUBVAR_04648</name>
</gene>
<protein>
    <submittedName>
        <fullName evidence="1">Uncharacterized protein</fullName>
    </submittedName>
</protein>
<sequence length="40" mass="4559">MYGLADLWYHENVDFATRWQNGAIFVYFSAYSAKNPAGSP</sequence>
<dbReference type="EMBL" id="ACBY02000014">
    <property type="protein sequence ID" value="EFB77026.1"/>
    <property type="molecule type" value="Genomic_DNA"/>
</dbReference>
<reference evidence="1" key="1">
    <citation type="submission" date="2009-12" db="EMBL/GenBank/DDBJ databases">
        <authorList>
            <person name="Weinstock G."/>
            <person name="Sodergren E."/>
            <person name="Clifton S."/>
            <person name="Fulton L."/>
            <person name="Fulton B."/>
            <person name="Courtney L."/>
            <person name="Fronick C."/>
            <person name="Harrison M."/>
            <person name="Strong C."/>
            <person name="Farmer C."/>
            <person name="Delahaunty K."/>
            <person name="Markovic C."/>
            <person name="Hall O."/>
            <person name="Minx P."/>
            <person name="Tomlinson C."/>
            <person name="Mitreva M."/>
            <person name="Nelson J."/>
            <person name="Hou S."/>
            <person name="Wollam A."/>
            <person name="Pepin K.H."/>
            <person name="Johnson M."/>
            <person name="Bhonagiri V."/>
            <person name="Nash W.E."/>
            <person name="Warren W."/>
            <person name="Chinwalla A."/>
            <person name="Mardis E.R."/>
            <person name="Wilson R.K."/>
        </authorList>
    </citation>
    <scope>NUCLEOTIDE SEQUENCE [LARGE SCALE GENOMIC DNA]</scope>
    <source>
        <strain evidence="1">DSM 15176</strain>
    </source>
</reference>
<dbReference type="Proteomes" id="UP000003438">
    <property type="component" value="Unassembled WGS sequence"/>
</dbReference>
<proteinExistence type="predicted"/>
<dbReference type="AlphaFoldDB" id="D1PJS8"/>
<keyword evidence="2" id="KW-1185">Reference proteome</keyword>